<dbReference type="Pfam" id="PF01614">
    <property type="entry name" value="IclR_C"/>
    <property type="match status" value="1"/>
</dbReference>
<dbReference type="InterPro" id="IPR005471">
    <property type="entry name" value="Tscrpt_reg_IclR_N"/>
</dbReference>
<organism evidence="6 7">
    <name type="scientific">Brevibacillus nitrificans</name>
    <dbReference type="NCBI Taxonomy" id="651560"/>
    <lineage>
        <taxon>Bacteria</taxon>
        <taxon>Bacillati</taxon>
        <taxon>Bacillota</taxon>
        <taxon>Bacilli</taxon>
        <taxon>Bacillales</taxon>
        <taxon>Paenibacillaceae</taxon>
        <taxon>Brevibacillus</taxon>
    </lineage>
</organism>
<dbReference type="GO" id="GO:0003677">
    <property type="term" value="F:DNA binding"/>
    <property type="evidence" value="ECO:0007669"/>
    <property type="project" value="UniProtKB-KW"/>
</dbReference>
<dbReference type="EMBL" id="RHHU01000007">
    <property type="protein sequence ID" value="RNB85374.1"/>
    <property type="molecule type" value="Genomic_DNA"/>
</dbReference>
<dbReference type="Gene3D" id="1.10.10.10">
    <property type="entry name" value="Winged helix-like DNA-binding domain superfamily/Winged helix DNA-binding domain"/>
    <property type="match status" value="1"/>
</dbReference>
<dbReference type="InterPro" id="IPR014757">
    <property type="entry name" value="Tscrpt_reg_IclR_C"/>
</dbReference>
<evidence type="ECO:0000313" key="6">
    <source>
        <dbReference type="EMBL" id="RNB85374.1"/>
    </source>
</evidence>
<evidence type="ECO:0000259" key="4">
    <source>
        <dbReference type="PROSITE" id="PS51077"/>
    </source>
</evidence>
<feature type="domain" description="HTH iclR-type" evidence="4">
    <location>
        <begin position="10"/>
        <end position="73"/>
    </location>
</feature>
<dbReference type="PROSITE" id="PS51078">
    <property type="entry name" value="ICLR_ED"/>
    <property type="match status" value="1"/>
</dbReference>
<evidence type="ECO:0000256" key="3">
    <source>
        <dbReference type="ARBA" id="ARBA00023163"/>
    </source>
</evidence>
<comment type="caution">
    <text evidence="6">The sequence shown here is derived from an EMBL/GenBank/DDBJ whole genome shotgun (WGS) entry which is preliminary data.</text>
</comment>
<evidence type="ECO:0000313" key="7">
    <source>
        <dbReference type="Proteomes" id="UP000269573"/>
    </source>
</evidence>
<dbReference type="SMART" id="SM00346">
    <property type="entry name" value="HTH_ICLR"/>
    <property type="match status" value="1"/>
</dbReference>
<protein>
    <submittedName>
        <fullName evidence="6">IclR family transcriptional regulator</fullName>
    </submittedName>
</protein>
<keyword evidence="1" id="KW-0805">Transcription regulation</keyword>
<accession>A0A3M8DBG5</accession>
<dbReference type="SUPFAM" id="SSF55781">
    <property type="entry name" value="GAF domain-like"/>
    <property type="match status" value="1"/>
</dbReference>
<feature type="domain" description="IclR-ED" evidence="5">
    <location>
        <begin position="74"/>
        <end position="251"/>
    </location>
</feature>
<dbReference type="Pfam" id="PF09339">
    <property type="entry name" value="HTH_IclR"/>
    <property type="match status" value="1"/>
</dbReference>
<evidence type="ECO:0000256" key="2">
    <source>
        <dbReference type="ARBA" id="ARBA00023125"/>
    </source>
</evidence>
<dbReference type="GO" id="GO:0003700">
    <property type="term" value="F:DNA-binding transcription factor activity"/>
    <property type="evidence" value="ECO:0007669"/>
    <property type="project" value="TreeGrafter"/>
</dbReference>
<dbReference type="Gene3D" id="3.30.450.40">
    <property type="match status" value="1"/>
</dbReference>
<sequence>MEEPDLSRRVQSIEVGFAILRAIAEKKGAMSLSELAEATKLFKSQLYRYLNSFVHLGVLIRTEDENPKWSLGHELIMLGSATLESMDLTKQATPYLMNLRDQLNETVALSIWRERGPFFIRWEKSNKPVNIGLDVGSYVPLYTATGKIFRAFLPESMTNDLYQQEVAAGNIDPDKYSLDIERVKKQQVAVTESSHISGIASISTPLFYPSRKLAGALSIIGLLGELDVSAESHVKVQLLKTAKDISLRLGYSD</sequence>
<reference evidence="6 7" key="1">
    <citation type="submission" date="2018-10" db="EMBL/GenBank/DDBJ databases">
        <title>Phylogenomics of Brevibacillus.</title>
        <authorList>
            <person name="Dunlap C."/>
        </authorList>
    </citation>
    <scope>NUCLEOTIDE SEQUENCE [LARGE SCALE GENOMIC DNA]</scope>
    <source>
        <strain evidence="6 7">JCM 15774</strain>
    </source>
</reference>
<keyword evidence="3" id="KW-0804">Transcription</keyword>
<proteinExistence type="predicted"/>
<dbReference type="Proteomes" id="UP000269573">
    <property type="component" value="Unassembled WGS sequence"/>
</dbReference>
<dbReference type="SUPFAM" id="SSF46785">
    <property type="entry name" value="Winged helix' DNA-binding domain"/>
    <property type="match status" value="1"/>
</dbReference>
<dbReference type="RefSeq" id="WP_122924038.1">
    <property type="nucleotide sequence ID" value="NZ_RHHU01000007.1"/>
</dbReference>
<dbReference type="InterPro" id="IPR029016">
    <property type="entry name" value="GAF-like_dom_sf"/>
</dbReference>
<dbReference type="InterPro" id="IPR036388">
    <property type="entry name" value="WH-like_DNA-bd_sf"/>
</dbReference>
<dbReference type="GO" id="GO:0045892">
    <property type="term" value="P:negative regulation of DNA-templated transcription"/>
    <property type="evidence" value="ECO:0007669"/>
    <property type="project" value="TreeGrafter"/>
</dbReference>
<dbReference type="AlphaFoldDB" id="A0A3M8DBG5"/>
<gene>
    <name evidence="6" type="ORF">EDM59_13320</name>
</gene>
<name>A0A3M8DBG5_9BACL</name>
<keyword evidence="2" id="KW-0238">DNA-binding</keyword>
<dbReference type="PANTHER" id="PTHR30136:SF8">
    <property type="entry name" value="TRANSCRIPTIONAL REGULATORY PROTEIN"/>
    <property type="match status" value="1"/>
</dbReference>
<keyword evidence="7" id="KW-1185">Reference proteome</keyword>
<evidence type="ECO:0000256" key="1">
    <source>
        <dbReference type="ARBA" id="ARBA00023015"/>
    </source>
</evidence>
<evidence type="ECO:0000259" key="5">
    <source>
        <dbReference type="PROSITE" id="PS51078"/>
    </source>
</evidence>
<dbReference type="InterPro" id="IPR036390">
    <property type="entry name" value="WH_DNA-bd_sf"/>
</dbReference>
<dbReference type="InterPro" id="IPR050707">
    <property type="entry name" value="HTH_MetabolicPath_Reg"/>
</dbReference>
<dbReference type="PANTHER" id="PTHR30136">
    <property type="entry name" value="HELIX-TURN-HELIX TRANSCRIPTIONAL REGULATOR, ICLR FAMILY"/>
    <property type="match status" value="1"/>
</dbReference>
<dbReference type="PROSITE" id="PS51077">
    <property type="entry name" value="HTH_ICLR"/>
    <property type="match status" value="1"/>
</dbReference>